<evidence type="ECO:0000256" key="5">
    <source>
        <dbReference type="ARBA" id="ARBA00022989"/>
    </source>
</evidence>
<dbReference type="InterPro" id="IPR003663">
    <property type="entry name" value="Sugar/inositol_transpt"/>
</dbReference>
<dbReference type="InterPro" id="IPR036259">
    <property type="entry name" value="MFS_trans_sf"/>
</dbReference>
<dbReference type="EMBL" id="ML992510">
    <property type="protein sequence ID" value="KAF2221463.1"/>
    <property type="molecule type" value="Genomic_DNA"/>
</dbReference>
<feature type="transmembrane region" description="Helical" evidence="8">
    <location>
        <begin position="2174"/>
        <end position="2193"/>
    </location>
</feature>
<dbReference type="InterPro" id="IPR036890">
    <property type="entry name" value="HATPase_C_sf"/>
</dbReference>
<feature type="transmembrane region" description="Helical" evidence="8">
    <location>
        <begin position="2108"/>
        <end position="2129"/>
    </location>
</feature>
<evidence type="ECO:0000256" key="3">
    <source>
        <dbReference type="ARBA" id="ARBA00022448"/>
    </source>
</evidence>
<feature type="compositionally biased region" description="Basic and acidic residues" evidence="7">
    <location>
        <begin position="2507"/>
        <end position="2520"/>
    </location>
</feature>
<proteinExistence type="inferred from homology"/>
<evidence type="ECO:0000256" key="6">
    <source>
        <dbReference type="ARBA" id="ARBA00023136"/>
    </source>
</evidence>
<feature type="transmembrane region" description="Helical" evidence="8">
    <location>
        <begin position="2326"/>
        <end position="2346"/>
    </location>
</feature>
<keyword evidence="3" id="KW-0813">Transport</keyword>
<evidence type="ECO:0000313" key="11">
    <source>
        <dbReference type="Proteomes" id="UP000799538"/>
    </source>
</evidence>
<evidence type="ECO:0000313" key="10">
    <source>
        <dbReference type="EMBL" id="KAF2221463.1"/>
    </source>
</evidence>
<accession>A0A6A6G7B0</accession>
<dbReference type="Pfam" id="PF25794">
    <property type="entry name" value="SACS"/>
    <property type="match status" value="1"/>
</dbReference>
<dbReference type="InterPro" id="IPR005828">
    <property type="entry name" value="MFS_sugar_transport-like"/>
</dbReference>
<feature type="transmembrane region" description="Helical" evidence="8">
    <location>
        <begin position="2084"/>
        <end position="2102"/>
    </location>
</feature>
<evidence type="ECO:0000259" key="9">
    <source>
        <dbReference type="PROSITE" id="PS50850"/>
    </source>
</evidence>
<dbReference type="Gene3D" id="1.20.1250.20">
    <property type="entry name" value="MFS general substrate transporter like domains"/>
    <property type="match status" value="1"/>
</dbReference>
<feature type="compositionally biased region" description="Polar residues" evidence="7">
    <location>
        <begin position="1801"/>
        <end position="1810"/>
    </location>
</feature>
<feature type="region of interest" description="Disordered" evidence="7">
    <location>
        <begin position="1494"/>
        <end position="1543"/>
    </location>
</feature>
<comment type="subcellular location">
    <subcellularLocation>
        <location evidence="1">Membrane</location>
        <topology evidence="1">Multi-pass membrane protein</topology>
    </subcellularLocation>
</comment>
<feature type="transmembrane region" description="Helical" evidence="8">
    <location>
        <begin position="2421"/>
        <end position="2440"/>
    </location>
</feature>
<feature type="domain" description="Major facilitator superfamily (MFS) profile" evidence="9">
    <location>
        <begin position="2014"/>
        <end position="2444"/>
    </location>
</feature>
<comment type="similarity">
    <text evidence="2">Belongs to the major facilitator superfamily. Sugar transporter (TC 2.A.1.1) family.</text>
</comment>
<dbReference type="InterPro" id="IPR022155">
    <property type="entry name" value="DUF3684"/>
</dbReference>
<dbReference type="SUPFAM" id="SSF103473">
    <property type="entry name" value="MFS general substrate transporter"/>
    <property type="match status" value="1"/>
</dbReference>
<feature type="transmembrane region" description="Helical" evidence="8">
    <location>
        <begin position="1623"/>
        <end position="1641"/>
    </location>
</feature>
<protein>
    <recommendedName>
        <fullName evidence="9">Major facilitator superfamily (MFS) profile domain-containing protein</fullName>
    </recommendedName>
</protein>
<dbReference type="PANTHER" id="PTHR47839">
    <property type="entry name" value="DOMAIN PROTEIN, PUTATIVE (AFU_ORTHOLOGUE AFUA_6G04830)-RELATED"/>
    <property type="match status" value="1"/>
</dbReference>
<dbReference type="PRINTS" id="PR00171">
    <property type="entry name" value="SUGRTRNSPORT"/>
</dbReference>
<dbReference type="Proteomes" id="UP000799538">
    <property type="component" value="Unassembled WGS sequence"/>
</dbReference>
<feature type="compositionally biased region" description="Basic and acidic residues" evidence="7">
    <location>
        <begin position="1865"/>
        <end position="1876"/>
    </location>
</feature>
<dbReference type="SUPFAM" id="SSF55874">
    <property type="entry name" value="ATPase domain of HSP90 chaperone/DNA topoisomerase II/histidine kinase"/>
    <property type="match status" value="1"/>
</dbReference>
<dbReference type="PROSITE" id="PS00217">
    <property type="entry name" value="SUGAR_TRANSPORT_2"/>
    <property type="match status" value="1"/>
</dbReference>
<dbReference type="InterPro" id="IPR020846">
    <property type="entry name" value="MFS_dom"/>
</dbReference>
<reference evidence="11" key="1">
    <citation type="journal article" date="2020" name="Stud. Mycol.">
        <title>101 Dothideomycetes genomes: A test case for predicting lifestyles and emergence of pathogens.</title>
        <authorList>
            <person name="Haridas S."/>
            <person name="Albert R."/>
            <person name="Binder M."/>
            <person name="Bloem J."/>
            <person name="LaButti K."/>
            <person name="Salamov A."/>
            <person name="Andreopoulos B."/>
            <person name="Baker S."/>
            <person name="Barry K."/>
            <person name="Bills G."/>
            <person name="Bluhm B."/>
            <person name="Cannon C."/>
            <person name="Castanera R."/>
            <person name="Culley D."/>
            <person name="Daum C."/>
            <person name="Ezra D."/>
            <person name="Gonzalez J."/>
            <person name="Henrissat B."/>
            <person name="Kuo A."/>
            <person name="Liang C."/>
            <person name="Lipzen A."/>
            <person name="Lutzoni F."/>
            <person name="Magnuson J."/>
            <person name="Mondo S."/>
            <person name="Nolan M."/>
            <person name="Ohm R."/>
            <person name="Pangilinan J."/>
            <person name="Park H.-J."/>
            <person name="Ramirez L."/>
            <person name="Alfaro M."/>
            <person name="Sun H."/>
            <person name="Tritt A."/>
            <person name="Yoshinaga Y."/>
            <person name="Zwiers L.-H."/>
            <person name="Turgeon B."/>
            <person name="Goodwin S."/>
            <person name="Spatafora J."/>
            <person name="Crous P."/>
            <person name="Grigoriev I."/>
        </authorList>
    </citation>
    <scope>NUCLEOTIDE SEQUENCE [LARGE SCALE GENOMIC DNA]</scope>
    <source>
        <strain evidence="11">CECT 20119</strain>
    </source>
</reference>
<keyword evidence="6 8" id="KW-0472">Membrane</keyword>
<keyword evidence="5 8" id="KW-1133">Transmembrane helix</keyword>
<evidence type="ECO:0000256" key="2">
    <source>
        <dbReference type="ARBA" id="ARBA00010992"/>
    </source>
</evidence>
<evidence type="ECO:0000256" key="4">
    <source>
        <dbReference type="ARBA" id="ARBA00022692"/>
    </source>
</evidence>
<dbReference type="InterPro" id="IPR058210">
    <property type="entry name" value="SACS/Nov_dom"/>
</dbReference>
<evidence type="ECO:0000256" key="1">
    <source>
        <dbReference type="ARBA" id="ARBA00004141"/>
    </source>
</evidence>
<gene>
    <name evidence="10" type="ORF">BDZ85DRAFT_297394</name>
</gene>
<dbReference type="FunFam" id="1.20.1250.20:FF:000119">
    <property type="entry name" value="MFS monosaccharide transporter, putative"/>
    <property type="match status" value="1"/>
</dbReference>
<feature type="transmembrane region" description="Helical" evidence="8">
    <location>
        <begin position="2260"/>
        <end position="2284"/>
    </location>
</feature>
<dbReference type="InterPro" id="IPR005829">
    <property type="entry name" value="Sugar_transporter_CS"/>
</dbReference>
<feature type="compositionally biased region" description="Polar residues" evidence="7">
    <location>
        <begin position="1853"/>
        <end position="1863"/>
    </location>
</feature>
<evidence type="ECO:0000256" key="8">
    <source>
        <dbReference type="SAM" id="Phobius"/>
    </source>
</evidence>
<sequence>MAVDYAKLREQTLGSGLDEEAVTVNTRALIDKVLARYSGEWTTLRELIQNAADASATKVSIRFETLPSATVPVPQGADTAARLKHVVLHHTLKRILVTNNGQAFGENDWSRLKRIAEGNPDETKIGAFGVGFYSVFADCETPFVTSGDQTMAFYWKGNSLFTRRGKLSKEQATNDTCFLLDYRNTGSPVPPLLSLCQFLSTSLTFVGLESIELWLDDSNLLKLVKKSAPAATVSIPPEVNPKTKDGLMKIVAVEYQNAQIDGKWLNVVAWDRKTQNATEVQHAETAQPTQSLRSFFSRFTSTTGGSNAAQRKAAKEEEAVQRAVSENVGAGSTATVFLRVSTVNVQTYVGKQLAAELERATKKPPPKHTRIAILTSSFDEASASLSSLSGLGSGKASEIFSSVLPAKNGRIFIGFPTAQTTGLLAHISAPSVIPTVERESIDLNARYVRTWNHEMLRVAGIACRVAYQGEISDLKAQLERRVRAASSKKPTKEDLDAVIPAAVHAFKQYTFQESTPSSQVGQIIEEAFWTCNQKASIDVLSSRGVLPSVQVRLATEDLSFVEDIPVIPDQIVDKAGLFLQKLQEYGLLTEITTRDIKKELEAQAISEDQLSELLKWAGKKIDNEALDTSAIRNLFDGTVATLSEETSKLYAGPVLLLGGIETFPAVARIPADLPMPPTAIPFHFIKGIPKSHLESFGWNELQLVPWLRYIIEKDGNGFPIEQSLTKTPAFAGQVLPVISKGWDALSQSSKTTVVELLKPRTVIPTTLGMRKPHQSYFASVRLFDDLATIHGLQATKEKFLSALGVRKTVELSVVFDRLMSKDDSAQGTKWSHMDLIKYLVSVRDDIPAADIDKLRKTPICPAEQKGGKTPGLYRVSDLFEPKAPLRDLGLQLLYWPEPFRLASPEAKFLQFLGLKSYPTVPELVDIMARAAKSGDAKLYENAMLYFISNHYPNGYRRFPIESITVPFLPLAGQDLSRLSTPGSVFTNRGCAVLGFDILREDLHAQASILGVQQDPPINVCAERLMQKPPRNKADAKVVFSYFAGRINEIGASGNLAERLGTAPIVPVKSRVIKSEKDTGFKMAAPRTCFLGDGQTYGEIFDFVDFGSEANTFLLKIGSKHEPNAVELAQMIVKEPARLLNTLGADKYLSLLRRLAENVQGLKMDKTLWASMKRATCLIAVREVSSSSTASTKVADDDDMDEDESAIKEYSLASSSSIVLVDDYVSYRLFKDKLLAAPQEEVLESFYGSLGTPWLGSMVENNQSMGPILKDQIVAERYRKLIIERCRLFLHDHTADAVRHDARWMEKVLQVKATSSLTLRKTLRGTNASHTERMTAALHRDTAKDATLYITAKADLYEVSRAIMPLLLKRPKQQDYLALEMIMESDLRRLKTKGYNVDRILRQKAAESRIAEAERQRQMDEEQERMAEEERRWKQTQAEQKTPLPIEAAAKQEQHDPVPSMPGAFNSSPTQPNMALRPKSKGQKSFFSNLTRQLGLNNDADEGPSDHGGQASNSLVKKPDAPPPYSEQETQALQPKVKGPEQVTPPHQLQQNLVSAIHASRAHDSGSVFSPPSTQEIKEQSSFCDSRPGQDLTFVADSQPGIKIFLSRGSSQDERNAFLRNNAAAVRAFAVLLLDVGSVFLLKPQSLHIFYNETGSSIAFNSNGSLFCNLRFFLQLHWDGFERDVERKREAAVYWWVTLCHELAHNLVAEHGSQHEYFTESFVTMYFGRMVRKVGMMGGGGGQGGQGEQKLVDVVTHSQPSTSTDRPRGTSADRSFFSALRSRGSASQFPLSNHLLPPTQPPTEGSGSHTLPTVPLTTGKIHSTASHHDRTPATIPLHALSSSSRASNSHSNSNTTAEGGSTSRSTHRDISLDEKRVGLHRRGHSWDSSHSEISGAARRTPSPAGSDFSLWSDTGDLVDQLAAEEDPLTRGSNGEAYELQPRGEKSRKKHKSVRYLPGEKGSGNKKVTRKEDIVIPNPKRDPVGLGHRLLAAVMAPTDESSRIHGLHGKKLIYFTSVFVSLGVFLFGYDQGVMSGIITGAFFKDYFHQPTRAEIGTMVAILEVGAFISSLVVGRIGDILGRKKTILYGAIVFFVGGAFQTFATGMPMMLVGRIIAGLGVGALSTIVPVYQSEISPPHNRGKLACIEFTGNITGYAASVWVDYFCSYIGSDWSWRIPLLMQCIMGGLLGVGSFLIPESPRWLLDNDHDEEGIVVIANLYGKGDIHNPDARDEYREIKMNVLLQRQEGERTYKDMFKRYYKRVFIAMSAQALAQLNGINVISYYAPLVFEQAGWTGRNAILMTGINSLTYLASTIPPWYLVDRLGRRPILLWGAIAMIISLSLIAYFIFLEISITPTMVVIFVMIYNAAFGASWGPIPWLYPPEILPLSIRAKGASLSTASNWAFNWLVGEMTPILQELIEWRLYLLHAFFCAVSFVVVWFIYPETANVRLEDMNSLFGDATTAAPTPQQIAEAESFFSGRSPVPSFRLGDENQDSQIPDMDLEPPEASVEAKKNVSKGREAGEGVGGWISNLVKKGKPGDKNGAGSGKYKRIADDDEH</sequence>
<feature type="transmembrane region" description="Helical" evidence="8">
    <location>
        <begin position="2053"/>
        <end position="2072"/>
    </location>
</feature>
<dbReference type="Gene3D" id="3.30.565.10">
    <property type="entry name" value="Histidine kinase-like ATPase, C-terminal domain"/>
    <property type="match status" value="1"/>
</dbReference>
<keyword evidence="11" id="KW-1185">Reference proteome</keyword>
<dbReference type="Pfam" id="PF00083">
    <property type="entry name" value="Sugar_tr"/>
    <property type="match status" value="1"/>
</dbReference>
<name>A0A6A6G7B0_9PEZI</name>
<dbReference type="GO" id="GO:0022857">
    <property type="term" value="F:transmembrane transporter activity"/>
    <property type="evidence" value="ECO:0007669"/>
    <property type="project" value="InterPro"/>
</dbReference>
<feature type="compositionally biased region" description="Low complexity" evidence="7">
    <location>
        <begin position="1836"/>
        <end position="1852"/>
    </location>
</feature>
<organism evidence="10 11">
    <name type="scientific">Elsinoe ampelina</name>
    <dbReference type="NCBI Taxonomy" id="302913"/>
    <lineage>
        <taxon>Eukaryota</taxon>
        <taxon>Fungi</taxon>
        <taxon>Dikarya</taxon>
        <taxon>Ascomycota</taxon>
        <taxon>Pezizomycotina</taxon>
        <taxon>Dothideomycetes</taxon>
        <taxon>Dothideomycetidae</taxon>
        <taxon>Myriangiales</taxon>
        <taxon>Elsinoaceae</taxon>
        <taxon>Elsinoe</taxon>
    </lineage>
</organism>
<feature type="transmembrane region" description="Helical" evidence="8">
    <location>
        <begin position="2010"/>
        <end position="2027"/>
    </location>
</feature>
<dbReference type="NCBIfam" id="NF047352">
    <property type="entry name" value="P_loop_sacsin"/>
    <property type="match status" value="1"/>
</dbReference>
<feature type="transmembrane region" description="Helical" evidence="8">
    <location>
        <begin position="2358"/>
        <end position="2378"/>
    </location>
</feature>
<feature type="region of interest" description="Disordered" evidence="7">
    <location>
        <begin position="1923"/>
        <end position="1967"/>
    </location>
</feature>
<feature type="region of interest" description="Disordered" evidence="7">
    <location>
        <begin position="1411"/>
        <end position="1482"/>
    </location>
</feature>
<dbReference type="OrthoDB" id="10031156at2759"/>
<dbReference type="CDD" id="cd17356">
    <property type="entry name" value="MFS_HXT"/>
    <property type="match status" value="1"/>
</dbReference>
<dbReference type="GO" id="GO:0016020">
    <property type="term" value="C:membrane"/>
    <property type="evidence" value="ECO:0007669"/>
    <property type="project" value="UniProtKB-SubCell"/>
</dbReference>
<dbReference type="NCBIfam" id="TIGR00879">
    <property type="entry name" value="SP"/>
    <property type="match status" value="1"/>
</dbReference>
<evidence type="ECO:0000256" key="7">
    <source>
        <dbReference type="SAM" id="MobiDB-lite"/>
    </source>
</evidence>
<feature type="region of interest" description="Disordered" evidence="7">
    <location>
        <begin position="2485"/>
        <end position="2556"/>
    </location>
</feature>
<dbReference type="PROSITE" id="PS50850">
    <property type="entry name" value="MFS"/>
    <property type="match status" value="1"/>
</dbReference>
<feature type="region of interest" description="Disordered" evidence="7">
    <location>
        <begin position="1787"/>
        <end position="1909"/>
    </location>
</feature>
<dbReference type="Pfam" id="PF12449">
    <property type="entry name" value="DUF3684"/>
    <property type="match status" value="1"/>
</dbReference>
<keyword evidence="4 8" id="KW-0812">Transmembrane</keyword>
<dbReference type="PANTHER" id="PTHR47839:SF1">
    <property type="entry name" value="DOMAIN PROTEIN, PUTATIVE (AFU_ORTHOLOGUE AFUA_6G04830)-RELATED"/>
    <property type="match status" value="1"/>
</dbReference>
<feature type="compositionally biased region" description="Basic and acidic residues" evidence="7">
    <location>
        <begin position="1411"/>
        <end position="1432"/>
    </location>
</feature>
<feature type="transmembrane region" description="Helical" evidence="8">
    <location>
        <begin position="2296"/>
        <end position="2317"/>
    </location>
</feature>